<dbReference type="SUPFAM" id="SSF56601">
    <property type="entry name" value="beta-lactamase/transpeptidase-like"/>
    <property type="match status" value="1"/>
</dbReference>
<comment type="caution">
    <text evidence="3">The sequence shown here is derived from an EMBL/GenBank/DDBJ whole genome shotgun (WGS) entry which is preliminary data.</text>
</comment>
<organism evidence="3 4">
    <name type="scientific">Agrobacterium larrymoorei</name>
    <dbReference type="NCBI Taxonomy" id="160699"/>
    <lineage>
        <taxon>Bacteria</taxon>
        <taxon>Pseudomonadati</taxon>
        <taxon>Pseudomonadota</taxon>
        <taxon>Alphaproteobacteria</taxon>
        <taxon>Hyphomicrobiales</taxon>
        <taxon>Rhizobiaceae</taxon>
        <taxon>Rhizobium/Agrobacterium group</taxon>
        <taxon>Agrobacterium</taxon>
    </lineage>
</organism>
<gene>
    <name evidence="3" type="ORF">QE369_004847</name>
</gene>
<feature type="chain" id="PRO_5042480934" evidence="1">
    <location>
        <begin position="32"/>
        <end position="275"/>
    </location>
</feature>
<protein>
    <submittedName>
        <fullName evidence="3">Beta-lactamase class D</fullName>
    </submittedName>
</protein>
<dbReference type="EMBL" id="JAVIZC010000003">
    <property type="protein sequence ID" value="MDR6104650.1"/>
    <property type="molecule type" value="Genomic_DNA"/>
</dbReference>
<dbReference type="InterPro" id="IPR012338">
    <property type="entry name" value="Beta-lactam/transpept-like"/>
</dbReference>
<evidence type="ECO:0000256" key="1">
    <source>
        <dbReference type="SAM" id="SignalP"/>
    </source>
</evidence>
<dbReference type="NCBIfam" id="NF000270">
    <property type="entry name" value="bla_class_D_alt"/>
    <property type="match status" value="1"/>
</dbReference>
<dbReference type="Pfam" id="PF00905">
    <property type="entry name" value="Transpeptidase"/>
    <property type="match status" value="1"/>
</dbReference>
<dbReference type="Proteomes" id="UP001255601">
    <property type="component" value="Unassembled WGS sequence"/>
</dbReference>
<evidence type="ECO:0000313" key="3">
    <source>
        <dbReference type="EMBL" id="MDR6104650.1"/>
    </source>
</evidence>
<feature type="domain" description="Penicillin-binding protein transpeptidase" evidence="2">
    <location>
        <begin position="37"/>
        <end position="247"/>
    </location>
</feature>
<dbReference type="Gene3D" id="3.40.710.10">
    <property type="entry name" value="DD-peptidase/beta-lactamase superfamily"/>
    <property type="match status" value="1"/>
</dbReference>
<keyword evidence="1" id="KW-0732">Signal</keyword>
<sequence length="275" mass="30880">MHLSMMKTKRRTAAFIASLVVAGFSSMEAKAAEKLHCTVVLDAESGSVLHRDGVCDKAFAPQSSFKFPLAVMGYDAGILKDATNPRWNYKTEWKRPKREQKSVDPTVWERDSIVWYSQEVTRRLGEAKFADYVQRFSYGNADVRGVAGQTDGLTESWLMSSLKISGDQQVDFVRRFVTGKLPVSKEAIAKTEAVIPLFSAADGWQVHGKTGSGRMRTRANTYDGDWWLGWFVGWAQKGERKVVFASLKIEDWKSQEPISFATRDALIADLPKLVK</sequence>
<name>A0AAJ2ETY2_9HYPH</name>
<evidence type="ECO:0000259" key="2">
    <source>
        <dbReference type="Pfam" id="PF00905"/>
    </source>
</evidence>
<evidence type="ECO:0000313" key="4">
    <source>
        <dbReference type="Proteomes" id="UP001255601"/>
    </source>
</evidence>
<dbReference type="InterPro" id="IPR001460">
    <property type="entry name" value="PCN-bd_Tpept"/>
</dbReference>
<feature type="signal peptide" evidence="1">
    <location>
        <begin position="1"/>
        <end position="31"/>
    </location>
</feature>
<reference evidence="3" key="1">
    <citation type="submission" date="2023-08" db="EMBL/GenBank/DDBJ databases">
        <title>Functional and genomic diversity of the sorghum phyllosphere microbiome.</title>
        <authorList>
            <person name="Shade A."/>
        </authorList>
    </citation>
    <scope>NUCLEOTIDE SEQUENCE</scope>
    <source>
        <strain evidence="3">SORGH_AS_0974</strain>
    </source>
</reference>
<proteinExistence type="predicted"/>
<dbReference type="GO" id="GO:0008658">
    <property type="term" value="F:penicillin binding"/>
    <property type="evidence" value="ECO:0007669"/>
    <property type="project" value="InterPro"/>
</dbReference>
<dbReference type="AlphaFoldDB" id="A0AAJ2ETY2"/>
<accession>A0AAJ2ETY2</accession>